<feature type="transmembrane region" description="Helical" evidence="2">
    <location>
        <begin position="188"/>
        <end position="211"/>
    </location>
</feature>
<dbReference type="Pfam" id="PF13425">
    <property type="entry name" value="O-antigen_lig"/>
    <property type="match status" value="1"/>
</dbReference>
<gene>
    <name evidence="3" type="ORF">LAS9267_00751</name>
</gene>
<feature type="transmembrane region" description="Helical" evidence="2">
    <location>
        <begin position="240"/>
        <end position="259"/>
    </location>
</feature>
<feature type="transmembrane region" description="Helical" evidence="2">
    <location>
        <begin position="266"/>
        <end position="285"/>
    </location>
</feature>
<feature type="transmembrane region" description="Helical" evidence="2">
    <location>
        <begin position="428"/>
        <end position="452"/>
    </location>
</feature>
<keyword evidence="2" id="KW-1133">Transmembrane helix</keyword>
<dbReference type="Proteomes" id="UP000239650">
    <property type="component" value="Unassembled WGS sequence"/>
</dbReference>
<sequence length="519" mass="59761">MNFKEYTKKSLILLVLLQPFLDIYFLYVPPVTNWVPFSPATLIRIFLVAIIAGLYIWSSRHNKANRFAWLYMAILVIYLVLHLIFTRHFKSTSPIDLGYSTVGEIFYWIRMVIPLVVLFVTTQIKVTRAEFNKVIKFLAWIISGSIVITNLFKISLSSYGGGWIQGNIFSWFGGGQQWAYYGLASKGFFYYANAVSAVEVLLTPMVLYYLVEKLDLKSIALATVQMFAMLMLGTKTASLGFFVVLAGYIILYLIYSLLFKEFKFKVSLFATFAVLTLVGGAILPMSPMFNRTTTDTAVQKTQDGTKKEQKEKKKELEAEKEKEKEHKDDQIDHRKETPLMRYIKNHYRDYSLNARFVMGGYSYRDDPQFWYQVMKWPVGDRLNYRKVEEAMLNRAKSVNNDSLNNWFGISYTRMNHIANLEQDFISQWYSMGFIGVLLLIMPYVFVLLYCLYEVIRVLGKKATFFEVSLLFGSGLIIALSAFSGNVMDFLADTIILAFALGYALVTTRGLKKHDGYRNS</sequence>
<feature type="transmembrane region" description="Helical" evidence="2">
    <location>
        <begin position="489"/>
        <end position="510"/>
    </location>
</feature>
<feature type="region of interest" description="Disordered" evidence="1">
    <location>
        <begin position="296"/>
        <end position="331"/>
    </location>
</feature>
<feature type="transmembrane region" description="Helical" evidence="2">
    <location>
        <begin position="68"/>
        <end position="85"/>
    </location>
</feature>
<dbReference type="EMBL" id="OKRC01000003">
    <property type="protein sequence ID" value="SPE20369.1"/>
    <property type="molecule type" value="Genomic_DNA"/>
</dbReference>
<keyword evidence="2" id="KW-0472">Membrane</keyword>
<evidence type="ECO:0008006" key="5">
    <source>
        <dbReference type="Google" id="ProtNLM"/>
    </source>
</evidence>
<comment type="caution">
    <text evidence="3">The sequence shown here is derived from an EMBL/GenBank/DDBJ whole genome shotgun (WGS) entry which is preliminary data.</text>
</comment>
<dbReference type="InterPro" id="IPR049504">
    <property type="entry name" value="O-antigen_lig"/>
</dbReference>
<reference evidence="3 4" key="1">
    <citation type="submission" date="2018-02" db="EMBL/GenBank/DDBJ databases">
        <authorList>
            <person name="Rodrigo-Torres L."/>
            <person name="Arahal R. D."/>
            <person name="Lucena T."/>
        </authorList>
    </citation>
    <scope>NUCLEOTIDE SEQUENCE [LARGE SCALE GENOMIC DNA]</scope>
    <source>
        <strain evidence="3 4">CECT 9267</strain>
    </source>
</reference>
<evidence type="ECO:0000256" key="1">
    <source>
        <dbReference type="SAM" id="MobiDB-lite"/>
    </source>
</evidence>
<feature type="transmembrane region" description="Helical" evidence="2">
    <location>
        <begin position="34"/>
        <end position="56"/>
    </location>
</feature>
<keyword evidence="2" id="KW-0812">Transmembrane</keyword>
<protein>
    <recommendedName>
        <fullName evidence="5">O-antigen ligase family protein</fullName>
    </recommendedName>
</protein>
<dbReference type="RefSeq" id="WP_100970296.1">
    <property type="nucleotide sequence ID" value="NZ_CP015487.1"/>
</dbReference>
<name>A0AAE8J612_LATSK</name>
<feature type="transmembrane region" description="Helical" evidence="2">
    <location>
        <begin position="134"/>
        <end position="152"/>
    </location>
</feature>
<accession>A0AAE8J612</accession>
<evidence type="ECO:0000313" key="3">
    <source>
        <dbReference type="EMBL" id="SPE20369.1"/>
    </source>
</evidence>
<feature type="transmembrane region" description="Helical" evidence="2">
    <location>
        <begin position="105"/>
        <end position="122"/>
    </location>
</feature>
<proteinExistence type="predicted"/>
<organism evidence="3 4">
    <name type="scientific">Latilactobacillus sakei</name>
    <name type="common">Lactobacillus sakei</name>
    <dbReference type="NCBI Taxonomy" id="1599"/>
    <lineage>
        <taxon>Bacteria</taxon>
        <taxon>Bacillati</taxon>
        <taxon>Bacillota</taxon>
        <taxon>Bacilli</taxon>
        <taxon>Lactobacillales</taxon>
        <taxon>Lactobacillaceae</taxon>
        <taxon>Latilactobacillus</taxon>
    </lineage>
</organism>
<feature type="transmembrane region" description="Helical" evidence="2">
    <location>
        <begin position="12"/>
        <end position="28"/>
    </location>
</feature>
<feature type="transmembrane region" description="Helical" evidence="2">
    <location>
        <begin position="464"/>
        <end position="483"/>
    </location>
</feature>
<evidence type="ECO:0000256" key="2">
    <source>
        <dbReference type="SAM" id="Phobius"/>
    </source>
</evidence>
<evidence type="ECO:0000313" key="4">
    <source>
        <dbReference type="Proteomes" id="UP000239650"/>
    </source>
</evidence>
<dbReference type="AlphaFoldDB" id="A0AAE8J612"/>
<feature type="compositionally biased region" description="Basic and acidic residues" evidence="1">
    <location>
        <begin position="303"/>
        <end position="331"/>
    </location>
</feature>